<dbReference type="AlphaFoldDB" id="A0A173X6B8"/>
<organism evidence="2 3">
    <name type="scientific">Coprococcus comes</name>
    <dbReference type="NCBI Taxonomy" id="410072"/>
    <lineage>
        <taxon>Bacteria</taxon>
        <taxon>Bacillati</taxon>
        <taxon>Bacillota</taxon>
        <taxon>Clostridia</taxon>
        <taxon>Lachnospirales</taxon>
        <taxon>Lachnospiraceae</taxon>
        <taxon>Coprococcus</taxon>
    </lineage>
</organism>
<accession>A0A173X6B8</accession>
<gene>
    <name evidence="2" type="ORF">ERS852481_00231</name>
</gene>
<sequence length="126" mass="14508">MRKRNHTVTIRMNEKEYALFQQKIKESSQTQQAVVLAAIENVEIASAEVKKELKVLNQRLEETNRQLRGATTNLNQIAHHMNAGGFYPRADALISLSENISGYRKECEKIWQSIRQLISRQIPMGQ</sequence>
<dbReference type="Pfam" id="PF21983">
    <property type="entry name" value="NikA-like"/>
    <property type="match status" value="1"/>
</dbReference>
<dbReference type="Proteomes" id="UP000095362">
    <property type="component" value="Unassembled WGS sequence"/>
</dbReference>
<dbReference type="EMBL" id="CYZK01000001">
    <property type="protein sequence ID" value="CUN46626.1"/>
    <property type="molecule type" value="Genomic_DNA"/>
</dbReference>
<feature type="coiled-coil region" evidence="1">
    <location>
        <begin position="39"/>
        <end position="73"/>
    </location>
</feature>
<dbReference type="InterPro" id="IPR053842">
    <property type="entry name" value="NikA-like"/>
</dbReference>
<evidence type="ECO:0000313" key="3">
    <source>
        <dbReference type="Proteomes" id="UP000095362"/>
    </source>
</evidence>
<evidence type="ECO:0000313" key="2">
    <source>
        <dbReference type="EMBL" id="CUN46626.1"/>
    </source>
</evidence>
<keyword evidence="1" id="KW-0175">Coiled coil</keyword>
<protein>
    <submittedName>
        <fullName evidence="2">Bacterial mobilisation protein (MobC)</fullName>
    </submittedName>
</protein>
<reference evidence="2 3" key="1">
    <citation type="submission" date="2015-09" db="EMBL/GenBank/DDBJ databases">
        <authorList>
            <consortium name="Pathogen Informatics"/>
        </authorList>
    </citation>
    <scope>NUCLEOTIDE SEQUENCE [LARGE SCALE GENOMIC DNA]</scope>
    <source>
        <strain evidence="2 3">2789STDY5834866</strain>
    </source>
</reference>
<proteinExistence type="predicted"/>
<evidence type="ECO:0000256" key="1">
    <source>
        <dbReference type="SAM" id="Coils"/>
    </source>
</evidence>
<dbReference type="RefSeq" id="WP_055260423.1">
    <property type="nucleotide sequence ID" value="NZ_CYZK01000001.1"/>
</dbReference>
<name>A0A173X6B8_9FIRM</name>